<gene>
    <name evidence="1" type="ORF">SAMN06296378_1357</name>
</gene>
<dbReference type="AlphaFoldDB" id="A0A2C8ZHP6"/>
<organism evidence="1 2">
    <name type="scientific">Salinibacterium xinjiangense</name>
    <dbReference type="NCBI Taxonomy" id="386302"/>
    <lineage>
        <taxon>Bacteria</taxon>
        <taxon>Bacillati</taxon>
        <taxon>Actinomycetota</taxon>
        <taxon>Actinomycetes</taxon>
        <taxon>Micrococcales</taxon>
        <taxon>Microbacteriaceae</taxon>
        <taxon>Salinibacterium</taxon>
    </lineage>
</organism>
<dbReference type="PROSITE" id="PS51257">
    <property type="entry name" value="PROKAR_LIPOPROTEIN"/>
    <property type="match status" value="1"/>
</dbReference>
<dbReference type="EMBL" id="OCST01000003">
    <property type="protein sequence ID" value="SOE64267.1"/>
    <property type="molecule type" value="Genomic_DNA"/>
</dbReference>
<dbReference type="Proteomes" id="UP000219440">
    <property type="component" value="Unassembled WGS sequence"/>
</dbReference>
<sequence>MAVKLSSVRAPLAIIVVLAIAPVLIGCSLNPVESIIEQATGGDVNLDGASLPKDFPGDIPLVDSEIQSGAGFKTGNDQVWNVTIKSTDPAIFDAVAAQLTDAGFTQNEIGGGTTETGSLGTFTNDRYTVAVVVATEGGVTVNYTVTTTALAP</sequence>
<name>A0A2C8ZHP6_9MICO</name>
<reference evidence="1 2" key="1">
    <citation type="submission" date="2017-09" db="EMBL/GenBank/DDBJ databases">
        <authorList>
            <person name="Ehlers B."/>
            <person name="Leendertz F.H."/>
        </authorList>
    </citation>
    <scope>NUCLEOTIDE SEQUENCE [LARGE SCALE GENOMIC DNA]</scope>
    <source>
        <strain evidence="1 2">CGMCC 1.05381</strain>
    </source>
</reference>
<evidence type="ECO:0000313" key="2">
    <source>
        <dbReference type="Proteomes" id="UP000219440"/>
    </source>
</evidence>
<protein>
    <submittedName>
        <fullName evidence="1">Uncharacterized protein</fullName>
    </submittedName>
</protein>
<accession>A0A2C8ZHP6</accession>
<keyword evidence="2" id="KW-1185">Reference proteome</keyword>
<evidence type="ECO:0000313" key="1">
    <source>
        <dbReference type="EMBL" id="SOE64267.1"/>
    </source>
</evidence>
<proteinExistence type="predicted"/>